<dbReference type="SUPFAM" id="SSF55729">
    <property type="entry name" value="Acyl-CoA N-acyltransferases (Nat)"/>
    <property type="match status" value="1"/>
</dbReference>
<proteinExistence type="predicted"/>
<dbReference type="Pfam" id="PF13673">
    <property type="entry name" value="Acetyltransf_10"/>
    <property type="match status" value="1"/>
</dbReference>
<accession>A0A1E5GZQ2</accession>
<reference evidence="5" key="1">
    <citation type="submission" date="2016-09" db="EMBL/GenBank/DDBJ databases">
        <authorList>
            <person name="Gulvik C.A."/>
        </authorList>
    </citation>
    <scope>NUCLEOTIDE SEQUENCE [LARGE SCALE GENOMIC DNA]</scope>
    <source>
        <strain evidence="5">LMG 8895</strain>
    </source>
</reference>
<sequence>MNDYQATKKEYPELVNIWSKSVKATHDFLKPSDFEQIKQELPTYFSQVDVHIWMDQGKIIGFSGVAEKKLEMLFLDPEFIGKGYGKRILADLIAKSNIEYVDVNEQNKAASDFYQAMGFNIFARSDQDEAGRAYPILHLKK</sequence>
<dbReference type="AlphaFoldDB" id="A0A1E5GZQ2"/>
<dbReference type="InterPro" id="IPR016181">
    <property type="entry name" value="Acyl_CoA_acyltransferase"/>
</dbReference>
<evidence type="ECO:0000256" key="1">
    <source>
        <dbReference type="ARBA" id="ARBA00022679"/>
    </source>
</evidence>
<dbReference type="OrthoDB" id="9789605at2"/>
<organism evidence="4 5">
    <name type="scientific">Enterococcus termitis</name>
    <dbReference type="NCBI Taxonomy" id="332950"/>
    <lineage>
        <taxon>Bacteria</taxon>
        <taxon>Bacillati</taxon>
        <taxon>Bacillota</taxon>
        <taxon>Bacilli</taxon>
        <taxon>Lactobacillales</taxon>
        <taxon>Enterococcaceae</taxon>
        <taxon>Enterococcus</taxon>
    </lineage>
</organism>
<dbReference type="CDD" id="cd04301">
    <property type="entry name" value="NAT_SF"/>
    <property type="match status" value="1"/>
</dbReference>
<evidence type="ECO:0000256" key="2">
    <source>
        <dbReference type="ARBA" id="ARBA00023315"/>
    </source>
</evidence>
<dbReference type="InterPro" id="IPR000182">
    <property type="entry name" value="GNAT_dom"/>
</dbReference>
<keyword evidence="5" id="KW-1185">Reference proteome</keyword>
<dbReference type="Gene3D" id="3.40.630.30">
    <property type="match status" value="1"/>
</dbReference>
<dbReference type="PROSITE" id="PS51186">
    <property type="entry name" value="GNAT"/>
    <property type="match status" value="1"/>
</dbReference>
<evidence type="ECO:0000259" key="3">
    <source>
        <dbReference type="PROSITE" id="PS51186"/>
    </source>
</evidence>
<evidence type="ECO:0000313" key="5">
    <source>
        <dbReference type="Proteomes" id="UP000095094"/>
    </source>
</evidence>
<protein>
    <submittedName>
        <fullName evidence="4">GNAT family N-acetyltransferase</fullName>
    </submittedName>
</protein>
<dbReference type="EMBL" id="MIJY01000007">
    <property type="protein sequence ID" value="OEG18199.1"/>
    <property type="molecule type" value="Genomic_DNA"/>
</dbReference>
<dbReference type="PANTHER" id="PTHR43800">
    <property type="entry name" value="PEPTIDYL-LYSINE N-ACETYLTRANSFERASE YJAB"/>
    <property type="match status" value="1"/>
</dbReference>
<dbReference type="PANTHER" id="PTHR43800:SF1">
    <property type="entry name" value="PEPTIDYL-LYSINE N-ACETYLTRANSFERASE YJAB"/>
    <property type="match status" value="1"/>
</dbReference>
<gene>
    <name evidence="4" type="ORF">BCR25_17060</name>
</gene>
<evidence type="ECO:0000313" key="4">
    <source>
        <dbReference type="EMBL" id="OEG18199.1"/>
    </source>
</evidence>
<dbReference type="Proteomes" id="UP000095094">
    <property type="component" value="Unassembled WGS sequence"/>
</dbReference>
<comment type="caution">
    <text evidence="4">The sequence shown here is derived from an EMBL/GenBank/DDBJ whole genome shotgun (WGS) entry which is preliminary data.</text>
</comment>
<dbReference type="GO" id="GO:0016747">
    <property type="term" value="F:acyltransferase activity, transferring groups other than amino-acyl groups"/>
    <property type="evidence" value="ECO:0007669"/>
    <property type="project" value="InterPro"/>
</dbReference>
<name>A0A1E5GZQ2_9ENTE</name>
<dbReference type="RefSeq" id="WP_069662752.1">
    <property type="nucleotide sequence ID" value="NZ_JBHUJJ010000001.1"/>
</dbReference>
<keyword evidence="1 4" id="KW-0808">Transferase</keyword>
<feature type="domain" description="N-acetyltransferase" evidence="3">
    <location>
        <begin position="1"/>
        <end position="141"/>
    </location>
</feature>
<keyword evidence="2" id="KW-0012">Acyltransferase</keyword>